<dbReference type="InterPro" id="IPR036661">
    <property type="entry name" value="Luciferase-like_sf"/>
</dbReference>
<dbReference type="InterPro" id="IPR011251">
    <property type="entry name" value="Luciferase-like_dom"/>
</dbReference>
<reference evidence="6" key="1">
    <citation type="submission" date="2018-05" db="EMBL/GenBank/DDBJ databases">
        <authorList>
            <person name="Lanie J.A."/>
            <person name="Ng W.-L."/>
            <person name="Kazmierczak K.M."/>
            <person name="Andrzejewski T.M."/>
            <person name="Davidsen T.M."/>
            <person name="Wayne K.J."/>
            <person name="Tettelin H."/>
            <person name="Glass J.I."/>
            <person name="Rusch D."/>
            <person name="Podicherti R."/>
            <person name="Tsui H.-C.T."/>
            <person name="Winkler M.E."/>
        </authorList>
    </citation>
    <scope>NUCLEOTIDE SEQUENCE</scope>
</reference>
<protein>
    <recommendedName>
        <fullName evidence="5">Luciferase-like domain-containing protein</fullName>
    </recommendedName>
</protein>
<evidence type="ECO:0000256" key="3">
    <source>
        <dbReference type="ARBA" id="ARBA00023002"/>
    </source>
</evidence>
<feature type="domain" description="Luciferase-like" evidence="5">
    <location>
        <begin position="9"/>
        <end position="242"/>
    </location>
</feature>
<evidence type="ECO:0000256" key="2">
    <source>
        <dbReference type="ARBA" id="ARBA00022643"/>
    </source>
</evidence>
<dbReference type="InterPro" id="IPR019952">
    <property type="entry name" value="F420_OxRdatse_Rv1855c_pred"/>
</dbReference>
<name>A0A381QCJ1_9ZZZZ</name>
<dbReference type="PANTHER" id="PTHR42847">
    <property type="entry name" value="ALKANESULFONATE MONOOXYGENASE"/>
    <property type="match status" value="1"/>
</dbReference>
<dbReference type="InterPro" id="IPR050172">
    <property type="entry name" value="SsuD_RutA_monooxygenase"/>
</dbReference>
<dbReference type="GO" id="GO:0008726">
    <property type="term" value="F:alkanesulfonate monooxygenase activity"/>
    <property type="evidence" value="ECO:0007669"/>
    <property type="project" value="TreeGrafter"/>
</dbReference>
<gene>
    <name evidence="6" type="ORF">METZ01_LOCUS28973</name>
</gene>
<organism evidence="6">
    <name type="scientific">marine metagenome</name>
    <dbReference type="NCBI Taxonomy" id="408172"/>
    <lineage>
        <taxon>unclassified sequences</taxon>
        <taxon>metagenomes</taxon>
        <taxon>ecological metagenomes</taxon>
    </lineage>
</organism>
<dbReference type="SUPFAM" id="SSF51679">
    <property type="entry name" value="Bacterial luciferase-like"/>
    <property type="match status" value="1"/>
</dbReference>
<dbReference type="NCBIfam" id="TIGR03560">
    <property type="entry name" value="F420_Rv1855c"/>
    <property type="match status" value="1"/>
</dbReference>
<dbReference type="PANTHER" id="PTHR42847:SF8">
    <property type="entry name" value="CONSERVED PROTEIN"/>
    <property type="match status" value="1"/>
</dbReference>
<evidence type="ECO:0000259" key="5">
    <source>
        <dbReference type="Pfam" id="PF00296"/>
    </source>
</evidence>
<dbReference type="AlphaFoldDB" id="A0A381QCJ1"/>
<keyword evidence="4" id="KW-0503">Monooxygenase</keyword>
<evidence type="ECO:0000256" key="4">
    <source>
        <dbReference type="ARBA" id="ARBA00023033"/>
    </source>
</evidence>
<keyword evidence="2" id="KW-0288">FMN</keyword>
<dbReference type="EMBL" id="UINC01001266">
    <property type="protein sequence ID" value="SUZ76119.1"/>
    <property type="molecule type" value="Genomic_DNA"/>
</dbReference>
<keyword evidence="3" id="KW-0560">Oxidoreductase</keyword>
<evidence type="ECO:0000313" key="6">
    <source>
        <dbReference type="EMBL" id="SUZ76119.1"/>
    </source>
</evidence>
<dbReference type="GO" id="GO:0046306">
    <property type="term" value="P:alkanesulfonate catabolic process"/>
    <property type="evidence" value="ECO:0007669"/>
    <property type="project" value="TreeGrafter"/>
</dbReference>
<dbReference type="Pfam" id="PF00296">
    <property type="entry name" value="Bac_luciferase"/>
    <property type="match status" value="1"/>
</dbReference>
<sequence length="315" mass="34826">MSLSLGVHIGQQNLSMDQLRALWRRLDDAGVDWISVWDHLYEAPYQGGNGSHFEALSTLATLAADTQHARIGCLVFCIGYRNPALLAKAATTLDHISNGRFELGLGAGWHIWEAVAHGYPFPDIGTRLDMLEEGVEIIRQMLTQERTSYSGKHYQVDEVSCLPRPQQSKLPVWIGGRGEKRTLELVARYADGWNAAYVGPEEFKHLNGVLEEWCSTYGRNSSEIKRGVNVAFAMGIDQSSVALQQKALHDSWGNAAANISEGALLCTPDAASERIIEYFESGVDELNIALRAPWDDAALEVYLEDVIPTVRKAAE</sequence>
<keyword evidence="1" id="KW-0285">Flavoprotein</keyword>
<evidence type="ECO:0000256" key="1">
    <source>
        <dbReference type="ARBA" id="ARBA00022630"/>
    </source>
</evidence>
<dbReference type="Gene3D" id="3.20.20.30">
    <property type="entry name" value="Luciferase-like domain"/>
    <property type="match status" value="1"/>
</dbReference>
<proteinExistence type="predicted"/>
<accession>A0A381QCJ1</accession>